<comment type="caution">
    <text evidence="1">The sequence shown here is derived from an EMBL/GenBank/DDBJ whole genome shotgun (WGS) entry which is preliminary data.</text>
</comment>
<evidence type="ECO:0000313" key="2">
    <source>
        <dbReference type="Proteomes" id="UP000186058"/>
    </source>
</evidence>
<evidence type="ECO:0000313" key="1">
    <source>
        <dbReference type="EMBL" id="OKP82744.1"/>
    </source>
</evidence>
<name>A0ABX3EKD0_9BACL</name>
<reference evidence="1 2" key="1">
    <citation type="submission" date="2016-03" db="EMBL/GenBank/DDBJ databases">
        <authorList>
            <person name="Sant'Anna F.H."/>
            <person name="Ambrosini A."/>
            <person name="Souza R."/>
            <person name="Bach E."/>
            <person name="Fernandes G."/>
            <person name="Balsanelli E."/>
            <person name="Baura V.A."/>
            <person name="Souza E.M."/>
            <person name="Passaglia L."/>
        </authorList>
    </citation>
    <scope>NUCLEOTIDE SEQUENCE [LARGE SCALE GENOMIC DNA]</scope>
    <source>
        <strain evidence="1 2">P26E</strain>
    </source>
</reference>
<keyword evidence="2" id="KW-1185">Reference proteome</keyword>
<proteinExistence type="predicted"/>
<gene>
    <name evidence="1" type="ORF">A3844_23600</name>
</gene>
<sequence>MYAIARSGTEEGGDFSALFLLEIEVLEKRKPLLSEDGEAVSTCAMHMSAKIYVEFETIQFYTL</sequence>
<organism evidence="1 2">
    <name type="scientific">Paenibacillus helianthi</name>
    <dbReference type="NCBI Taxonomy" id="1349432"/>
    <lineage>
        <taxon>Bacteria</taxon>
        <taxon>Bacillati</taxon>
        <taxon>Bacillota</taxon>
        <taxon>Bacilli</taxon>
        <taxon>Bacillales</taxon>
        <taxon>Paenibacillaceae</taxon>
        <taxon>Paenibacillus</taxon>
    </lineage>
</organism>
<dbReference type="EMBL" id="LVWI01000067">
    <property type="protein sequence ID" value="OKP82744.1"/>
    <property type="molecule type" value="Genomic_DNA"/>
</dbReference>
<dbReference type="Proteomes" id="UP000186058">
    <property type="component" value="Unassembled WGS sequence"/>
</dbReference>
<accession>A0ABX3EKD0</accession>
<protein>
    <submittedName>
        <fullName evidence="1">Uncharacterized protein</fullName>
    </submittedName>
</protein>